<evidence type="ECO:0000313" key="2">
    <source>
        <dbReference type="Proteomes" id="UP000462363"/>
    </source>
</evidence>
<organism evidence="1 2">
    <name type="scientific">Clostridium scindens (strain JCM 10418 / VPI 12708)</name>
    <dbReference type="NCBI Taxonomy" id="29347"/>
    <lineage>
        <taxon>Bacteria</taxon>
        <taxon>Bacillati</taxon>
        <taxon>Bacillota</taxon>
        <taxon>Clostridia</taxon>
        <taxon>Lachnospirales</taxon>
        <taxon>Lachnospiraceae</taxon>
    </lineage>
</organism>
<dbReference type="SUPFAM" id="SSF160148">
    <property type="entry name" value="CPE0013-like"/>
    <property type="match status" value="1"/>
</dbReference>
<gene>
    <name evidence="1" type="ORF">FYJ37_12085</name>
</gene>
<dbReference type="PANTHER" id="PTHR39450:SF1">
    <property type="entry name" value="DUF1667 DOMAIN-CONTAINING PROTEIN"/>
    <property type="match status" value="1"/>
</dbReference>
<accession>A0A844F4E8</accession>
<proteinExistence type="predicted"/>
<name>A0A844F4E8_CLOSV</name>
<dbReference type="Proteomes" id="UP000462363">
    <property type="component" value="Unassembled WGS sequence"/>
</dbReference>
<dbReference type="SUPFAM" id="SSF53706">
    <property type="entry name" value="Formate dehydrogenase/DMSO reductase, domains 1-3"/>
    <property type="match status" value="1"/>
</dbReference>
<comment type="caution">
    <text evidence="1">The sequence shown here is derived from an EMBL/GenBank/DDBJ whole genome shotgun (WGS) entry which is preliminary data.</text>
</comment>
<reference evidence="1 2" key="1">
    <citation type="submission" date="2019-08" db="EMBL/GenBank/DDBJ databases">
        <title>In-depth cultivation of the pig gut microbiome towards novel bacterial diversity and tailored functional studies.</title>
        <authorList>
            <person name="Wylensek D."/>
            <person name="Hitch T.C.A."/>
            <person name="Clavel T."/>
        </authorList>
    </citation>
    <scope>NUCLEOTIDE SEQUENCE [LARGE SCALE GENOMIC DNA]</scope>
    <source>
        <strain evidence="1 2">BL-389-WT-3D</strain>
    </source>
</reference>
<dbReference type="InterPro" id="IPR036593">
    <property type="entry name" value="CPE0013-like_sf"/>
</dbReference>
<dbReference type="Pfam" id="PF07892">
    <property type="entry name" value="DUF1667"/>
    <property type="match status" value="1"/>
</dbReference>
<sequence length="121" mass="13265">MEKMKMTCIVCPNGCQLEVLVDEDEVSDVSGNRCMRGYVYAQKEVLSPTRTVTTTLEVEGGELPRVSVKTEREIPKDRIMDCMQALKNITVKAPVQIGDIVAQNVAGTGIDVVATVNVHKK</sequence>
<dbReference type="PANTHER" id="PTHR39450">
    <property type="entry name" value="MOLYBDOPTERIN OXIDOREDUCTASE, 4FE-4S CLUSTER-BINDING SUBUNIT"/>
    <property type="match status" value="1"/>
</dbReference>
<evidence type="ECO:0000313" key="1">
    <source>
        <dbReference type="EMBL" id="MSS41068.1"/>
    </source>
</evidence>
<dbReference type="EMBL" id="VUMB01000025">
    <property type="protein sequence ID" value="MSS41068.1"/>
    <property type="molecule type" value="Genomic_DNA"/>
</dbReference>
<dbReference type="Gene3D" id="3.10.530.10">
    <property type="entry name" value="CPE0013-like"/>
    <property type="match status" value="1"/>
</dbReference>
<dbReference type="InterPro" id="IPR012460">
    <property type="entry name" value="DUF1667"/>
</dbReference>
<protein>
    <submittedName>
        <fullName evidence="1">DUF1667 domain-containing protein</fullName>
    </submittedName>
</protein>
<dbReference type="AlphaFoldDB" id="A0A844F4E8"/>